<gene>
    <name evidence="6" type="ORF">V3851_20760</name>
</gene>
<evidence type="ECO:0000313" key="6">
    <source>
        <dbReference type="EMBL" id="MEF2968268.1"/>
    </source>
</evidence>
<evidence type="ECO:0000256" key="2">
    <source>
        <dbReference type="ARBA" id="ARBA00023015"/>
    </source>
</evidence>
<reference evidence="6 7" key="1">
    <citation type="submission" date="2024-02" db="EMBL/GenBank/DDBJ databases">
        <title>A nitrogen-fixing paenibacillus bacterium.</title>
        <authorList>
            <person name="Zhang W.L."/>
            <person name="Chen S.F."/>
        </authorList>
    </citation>
    <scope>NUCLEOTIDE SEQUENCE [LARGE SCALE GENOMIC DNA]</scope>
    <source>
        <strain evidence="6 7">M1</strain>
    </source>
</reference>
<comment type="similarity">
    <text evidence="1">Belongs to the LysR transcriptional regulatory family.</text>
</comment>
<evidence type="ECO:0000256" key="1">
    <source>
        <dbReference type="ARBA" id="ARBA00009437"/>
    </source>
</evidence>
<dbReference type="InterPro" id="IPR000847">
    <property type="entry name" value="LysR_HTH_N"/>
</dbReference>
<dbReference type="PRINTS" id="PR00039">
    <property type="entry name" value="HTHLYSR"/>
</dbReference>
<dbReference type="Proteomes" id="UP001306950">
    <property type="component" value="Unassembled WGS sequence"/>
</dbReference>
<feature type="domain" description="HTH lysR-type" evidence="5">
    <location>
        <begin position="1"/>
        <end position="58"/>
    </location>
</feature>
<organism evidence="6 7">
    <name type="scientific">Paenibacillus haidiansis</name>
    <dbReference type="NCBI Taxonomy" id="1574488"/>
    <lineage>
        <taxon>Bacteria</taxon>
        <taxon>Bacillati</taxon>
        <taxon>Bacillota</taxon>
        <taxon>Bacilli</taxon>
        <taxon>Bacillales</taxon>
        <taxon>Paenibacillaceae</taxon>
        <taxon>Paenibacillus</taxon>
    </lineage>
</organism>
<name>A0ABU7VYA3_9BACL</name>
<comment type="caution">
    <text evidence="6">The sequence shown here is derived from an EMBL/GenBank/DDBJ whole genome shotgun (WGS) entry which is preliminary data.</text>
</comment>
<proteinExistence type="inferred from homology"/>
<evidence type="ECO:0000259" key="5">
    <source>
        <dbReference type="PROSITE" id="PS50931"/>
    </source>
</evidence>
<dbReference type="PROSITE" id="PS50931">
    <property type="entry name" value="HTH_LYSR"/>
    <property type="match status" value="1"/>
</dbReference>
<sequence length="312" mass="35321">MDIRQMQYLIEVARLKSFTKAADALFITQPTISKTIKSMEEELGVILFDRIGKKVELTDAGLLIVAQAQQIVASFQNLTAELDDLRNLKKGHIRIGLPPMVGSSFFPKVIGQFHQRYPEITIQLFEDGAKKVEADVVDGLLEVGVAVLPTLQEGLSSFPFVEEKLNLVVHPSHPLAEREQVELPELARDDFVLFRQDFTLHDRIIAECAKAGFQPHIIYESSQWDLISEMVAVGLGITLLPESICREISDKRVRIMPLVNPVIPWKLGIIWREDRYLSFATREWIRFTREVFTPSEGTDNPAHGSHGKKSHQ</sequence>
<keyword evidence="7" id="KW-1185">Reference proteome</keyword>
<evidence type="ECO:0000313" key="7">
    <source>
        <dbReference type="Proteomes" id="UP001306950"/>
    </source>
</evidence>
<accession>A0ABU7VYA3</accession>
<dbReference type="Pfam" id="PF03466">
    <property type="entry name" value="LysR_substrate"/>
    <property type="match status" value="1"/>
</dbReference>
<keyword evidence="3" id="KW-0238">DNA-binding</keyword>
<evidence type="ECO:0000256" key="3">
    <source>
        <dbReference type="ARBA" id="ARBA00023125"/>
    </source>
</evidence>
<dbReference type="SUPFAM" id="SSF46785">
    <property type="entry name" value="Winged helix' DNA-binding domain"/>
    <property type="match status" value="1"/>
</dbReference>
<dbReference type="RefSeq" id="WP_331848476.1">
    <property type="nucleotide sequence ID" value="NZ_JAZHPZ010000013.1"/>
</dbReference>
<dbReference type="Pfam" id="PF00126">
    <property type="entry name" value="HTH_1"/>
    <property type="match status" value="1"/>
</dbReference>
<keyword evidence="4" id="KW-0804">Transcription</keyword>
<evidence type="ECO:0000256" key="4">
    <source>
        <dbReference type="ARBA" id="ARBA00023163"/>
    </source>
</evidence>
<dbReference type="PANTHER" id="PTHR30419">
    <property type="entry name" value="HTH-TYPE TRANSCRIPTIONAL REGULATOR YBHD"/>
    <property type="match status" value="1"/>
</dbReference>
<dbReference type="PANTHER" id="PTHR30419:SF8">
    <property type="entry name" value="NITROGEN ASSIMILATION TRANSCRIPTIONAL ACTIVATOR-RELATED"/>
    <property type="match status" value="1"/>
</dbReference>
<dbReference type="InterPro" id="IPR005119">
    <property type="entry name" value="LysR_subst-bd"/>
</dbReference>
<dbReference type="Gene3D" id="1.10.10.10">
    <property type="entry name" value="Winged helix-like DNA-binding domain superfamily/Winged helix DNA-binding domain"/>
    <property type="match status" value="1"/>
</dbReference>
<keyword evidence="2" id="KW-0805">Transcription regulation</keyword>
<dbReference type="InterPro" id="IPR036388">
    <property type="entry name" value="WH-like_DNA-bd_sf"/>
</dbReference>
<dbReference type="SUPFAM" id="SSF53850">
    <property type="entry name" value="Periplasmic binding protein-like II"/>
    <property type="match status" value="1"/>
</dbReference>
<dbReference type="EMBL" id="JAZHPZ010000013">
    <property type="protein sequence ID" value="MEF2968268.1"/>
    <property type="molecule type" value="Genomic_DNA"/>
</dbReference>
<protein>
    <submittedName>
        <fullName evidence="6">LysR family transcriptional regulator</fullName>
    </submittedName>
</protein>
<dbReference type="InterPro" id="IPR036390">
    <property type="entry name" value="WH_DNA-bd_sf"/>
</dbReference>
<dbReference type="NCBIfam" id="NF047520">
    <property type="entry name" value="trans_act_CidR"/>
    <property type="match status" value="1"/>
</dbReference>
<dbReference type="CDD" id="cd08438">
    <property type="entry name" value="PBP2_CidR"/>
    <property type="match status" value="1"/>
</dbReference>
<dbReference type="InterPro" id="IPR050950">
    <property type="entry name" value="HTH-type_LysR_regulators"/>
</dbReference>
<dbReference type="Gene3D" id="3.40.190.290">
    <property type="match status" value="1"/>
</dbReference>